<evidence type="ECO:0000256" key="3">
    <source>
        <dbReference type="ARBA" id="ARBA00023235"/>
    </source>
</evidence>
<dbReference type="Gene3D" id="2.40.100.10">
    <property type="entry name" value="Cyclophilin-like"/>
    <property type="match status" value="1"/>
</dbReference>
<dbReference type="OMA" id="VPFHRVM"/>
<evidence type="ECO:0000256" key="1">
    <source>
        <dbReference type="ARBA" id="ARBA00000971"/>
    </source>
</evidence>
<dbReference type="STRING" id="81824.A9V8U9"/>
<protein>
    <recommendedName>
        <fullName evidence="5">Peptidyl-prolyl cis-trans isomerase</fullName>
        <shortName evidence="5">PPIase</shortName>
        <ecNumber evidence="5">5.2.1.8</ecNumber>
    </recommendedName>
</protein>
<dbReference type="PROSITE" id="PS50072">
    <property type="entry name" value="CSA_PPIASE_2"/>
    <property type="match status" value="1"/>
</dbReference>
<comment type="similarity">
    <text evidence="4">Belongs to the cyclophilin-type PPIase family. PPIL3 subfamily.</text>
</comment>
<dbReference type="InterPro" id="IPR024936">
    <property type="entry name" value="Cyclophilin-type_PPIase"/>
</dbReference>
<dbReference type="Pfam" id="PF00160">
    <property type="entry name" value="Pro_isomerase"/>
    <property type="match status" value="1"/>
</dbReference>
<dbReference type="eggNOG" id="KOG0884">
    <property type="taxonomic scope" value="Eukaryota"/>
</dbReference>
<proteinExistence type="inferred from homology"/>
<dbReference type="PANTHER" id="PTHR45625">
    <property type="entry name" value="PEPTIDYL-PROLYL CIS-TRANS ISOMERASE-RELATED"/>
    <property type="match status" value="1"/>
</dbReference>
<comment type="function">
    <text evidence="5">PPIases accelerate the folding of proteins. It catalyzes the cis-trans isomerization of proline imidic peptide bonds in oligopeptides.</text>
</comment>
<accession>A9V8U9</accession>
<comment type="catalytic activity">
    <reaction evidence="1 5">
        <text>[protein]-peptidylproline (omega=180) = [protein]-peptidylproline (omega=0)</text>
        <dbReference type="Rhea" id="RHEA:16237"/>
        <dbReference type="Rhea" id="RHEA-COMP:10747"/>
        <dbReference type="Rhea" id="RHEA-COMP:10748"/>
        <dbReference type="ChEBI" id="CHEBI:83833"/>
        <dbReference type="ChEBI" id="CHEBI:83834"/>
        <dbReference type="EC" id="5.2.1.8"/>
    </reaction>
</comment>
<evidence type="ECO:0000259" key="6">
    <source>
        <dbReference type="PROSITE" id="PS50072"/>
    </source>
</evidence>
<organism evidence="7 8">
    <name type="scientific">Monosiga brevicollis</name>
    <name type="common">Choanoflagellate</name>
    <dbReference type="NCBI Taxonomy" id="81824"/>
    <lineage>
        <taxon>Eukaryota</taxon>
        <taxon>Choanoflagellata</taxon>
        <taxon>Craspedida</taxon>
        <taxon>Salpingoecidae</taxon>
        <taxon>Monosiga</taxon>
    </lineage>
</organism>
<dbReference type="Proteomes" id="UP000001357">
    <property type="component" value="Unassembled WGS sequence"/>
</dbReference>
<dbReference type="EMBL" id="CH991569">
    <property type="protein sequence ID" value="EDQ85936.1"/>
    <property type="molecule type" value="Genomic_DNA"/>
</dbReference>
<dbReference type="GO" id="GO:0006457">
    <property type="term" value="P:protein folding"/>
    <property type="evidence" value="ECO:0000318"/>
    <property type="project" value="GO_Central"/>
</dbReference>
<dbReference type="FunFam" id="2.40.100.10:FF:000012">
    <property type="entry name" value="Peptidyl-prolyl cis-trans isomerase"/>
    <property type="match status" value="1"/>
</dbReference>
<dbReference type="InterPro" id="IPR029000">
    <property type="entry name" value="Cyclophilin-like_dom_sf"/>
</dbReference>
<dbReference type="PIRSF" id="PIRSF001467">
    <property type="entry name" value="Peptidylpro_ismrse"/>
    <property type="match status" value="1"/>
</dbReference>
<dbReference type="InterPro" id="IPR044666">
    <property type="entry name" value="Cyclophilin_A-like"/>
</dbReference>
<dbReference type="PANTHER" id="PTHR45625:SF2">
    <property type="entry name" value="PEPTIDYL-PROLYL CIS-TRANS ISOMERASE-LIKE 3"/>
    <property type="match status" value="1"/>
</dbReference>
<evidence type="ECO:0000256" key="4">
    <source>
        <dbReference type="ARBA" id="ARBA00038286"/>
    </source>
</evidence>
<evidence type="ECO:0000256" key="5">
    <source>
        <dbReference type="RuleBase" id="RU363019"/>
    </source>
</evidence>
<keyword evidence="2 5" id="KW-0697">Rotamase</keyword>
<dbReference type="PRINTS" id="PR00153">
    <property type="entry name" value="CSAPPISMRASE"/>
</dbReference>
<dbReference type="FunCoup" id="A9V8U9">
    <property type="interactions" value="1106"/>
</dbReference>
<dbReference type="GO" id="GO:0071013">
    <property type="term" value="C:catalytic step 2 spliceosome"/>
    <property type="evidence" value="ECO:0000318"/>
    <property type="project" value="GO_Central"/>
</dbReference>
<name>A9V8U9_MONBE</name>
<dbReference type="EC" id="5.2.1.8" evidence="5"/>
<feature type="domain" description="PPIase cyclophilin-type" evidence="6">
    <location>
        <begin position="23"/>
        <end position="172"/>
    </location>
</feature>
<dbReference type="RefSeq" id="XP_001749130.1">
    <property type="nucleotide sequence ID" value="XM_001749078.1"/>
</dbReference>
<dbReference type="GO" id="GO:0003755">
    <property type="term" value="F:peptidyl-prolyl cis-trans isomerase activity"/>
    <property type="evidence" value="ECO:0000318"/>
    <property type="project" value="GO_Central"/>
</dbReference>
<dbReference type="SUPFAM" id="SSF50891">
    <property type="entry name" value="Cyclophilin-like"/>
    <property type="match status" value="1"/>
</dbReference>
<evidence type="ECO:0000313" key="7">
    <source>
        <dbReference type="EMBL" id="EDQ85936.1"/>
    </source>
</evidence>
<evidence type="ECO:0000313" key="8">
    <source>
        <dbReference type="Proteomes" id="UP000001357"/>
    </source>
</evidence>
<evidence type="ECO:0000256" key="2">
    <source>
        <dbReference type="ARBA" id="ARBA00023110"/>
    </source>
</evidence>
<dbReference type="GeneID" id="5894430"/>
<keyword evidence="8" id="KW-1185">Reference proteome</keyword>
<dbReference type="AlphaFoldDB" id="A9V8U9"/>
<dbReference type="CDD" id="cd01928">
    <property type="entry name" value="Cyclophilin_PPIL3_like"/>
    <property type="match status" value="1"/>
</dbReference>
<sequence>MAPTAAFEGWRACARRAASVTLHTDLGDIKVEVFCDQVERAAENFLALCASGYYDGCKIHRNIKGFMMQTGDPTGTGKGGDSIWGGEFEDEFPPGLRHNARGILSMANKGPNTNRSQFFITYGKAPHLDRKYTIFGRTIDGFDTLDAIEKTPVVDQRKHRPKMDIKIRSITIHANPIADQQA</sequence>
<keyword evidence="3 5" id="KW-0413">Isomerase</keyword>
<reference evidence="7 8" key="1">
    <citation type="journal article" date="2008" name="Nature">
        <title>The genome of the choanoflagellate Monosiga brevicollis and the origin of metazoans.</title>
        <authorList>
            <consortium name="JGI Sequencing"/>
            <person name="King N."/>
            <person name="Westbrook M.J."/>
            <person name="Young S.L."/>
            <person name="Kuo A."/>
            <person name="Abedin M."/>
            <person name="Chapman J."/>
            <person name="Fairclough S."/>
            <person name="Hellsten U."/>
            <person name="Isogai Y."/>
            <person name="Letunic I."/>
            <person name="Marr M."/>
            <person name="Pincus D."/>
            <person name="Putnam N."/>
            <person name="Rokas A."/>
            <person name="Wright K.J."/>
            <person name="Zuzow R."/>
            <person name="Dirks W."/>
            <person name="Good M."/>
            <person name="Goodstein D."/>
            <person name="Lemons D."/>
            <person name="Li W."/>
            <person name="Lyons J.B."/>
            <person name="Morris A."/>
            <person name="Nichols S."/>
            <person name="Richter D.J."/>
            <person name="Salamov A."/>
            <person name="Bork P."/>
            <person name="Lim W.A."/>
            <person name="Manning G."/>
            <person name="Miller W.T."/>
            <person name="McGinnis W."/>
            <person name="Shapiro H."/>
            <person name="Tjian R."/>
            <person name="Grigoriev I.V."/>
            <person name="Rokhsar D."/>
        </authorList>
    </citation>
    <scope>NUCLEOTIDE SEQUENCE [LARGE SCALE GENOMIC DNA]</scope>
    <source>
        <strain evidence="8">MX1 / ATCC 50154</strain>
    </source>
</reference>
<dbReference type="InParanoid" id="A9V8U9"/>
<dbReference type="KEGG" id="mbr:MONBRDRAFT_28673"/>
<dbReference type="InterPro" id="IPR002130">
    <property type="entry name" value="Cyclophilin-type_PPIase_dom"/>
</dbReference>
<gene>
    <name evidence="7" type="ORF">MONBRDRAFT_28673</name>
</gene>